<sequence length="397" mass="45103">MKRCILVMAVFAAITTFGQTLKKWEAGYLDIHHINTGRGDCTFCVLPDGTTLLIDAGEVKADVRVVAPKPDNLKRTGEWIADYITSFIPNGKKYIDYYLLTHYHSDHIGALFSVKEEKKNYYLTGVTDVYQHFPAHIIVDRGGDFFPPSFSDSCYANYCRFIKSIGNKVEHQTFKVGTDEQISLLYNKVAYPSFYIQNVYANGMLALKNDEIDTLFSNRIHYTKEEMPRENMYSCVVKLTYGLFDYYTGGDIPGYPRPGRPLWHDIESPVSDIVGKVEVAVLNHHGYEDGTNEHFLMRLSPQNIIMSAWDALHPNHTVLARTLSREIYPESRNVMSTNLHPAAKIVIGSLTDKMISTQGHIVVRVYPGGTQYSIYILNDSDSKHLIRKELGIFDCTK</sequence>
<dbReference type="InterPro" id="IPR001279">
    <property type="entry name" value="Metallo-B-lactamas"/>
</dbReference>
<reference evidence="2 3" key="1">
    <citation type="submission" date="2018-08" db="EMBL/GenBank/DDBJ databases">
        <title>A genome reference for cultivated species of the human gut microbiota.</title>
        <authorList>
            <person name="Zou Y."/>
            <person name="Xue W."/>
            <person name="Luo G."/>
        </authorList>
    </citation>
    <scope>NUCLEOTIDE SEQUENCE [LARGE SCALE GENOMIC DNA]</scope>
    <source>
        <strain evidence="2 3">AM26-26AC</strain>
    </source>
</reference>
<feature type="domain" description="Metallo-beta-lactamase" evidence="1">
    <location>
        <begin position="47"/>
        <end position="142"/>
    </location>
</feature>
<dbReference type="AlphaFoldDB" id="A0A414MFK0"/>
<dbReference type="Pfam" id="PF00753">
    <property type="entry name" value="Lactamase_B"/>
    <property type="match status" value="1"/>
</dbReference>
<dbReference type="GO" id="GO:0016787">
    <property type="term" value="F:hydrolase activity"/>
    <property type="evidence" value="ECO:0007669"/>
    <property type="project" value="UniProtKB-KW"/>
</dbReference>
<dbReference type="Gene3D" id="3.60.15.10">
    <property type="entry name" value="Ribonuclease Z/Hydroxyacylglutathione hydrolase-like"/>
    <property type="match status" value="1"/>
</dbReference>
<dbReference type="EMBL" id="QSLA01000005">
    <property type="protein sequence ID" value="RHF10069.1"/>
    <property type="molecule type" value="Genomic_DNA"/>
</dbReference>
<organism evidence="2 3">
    <name type="scientific">Bacteroides eggerthii</name>
    <dbReference type="NCBI Taxonomy" id="28111"/>
    <lineage>
        <taxon>Bacteria</taxon>
        <taxon>Pseudomonadati</taxon>
        <taxon>Bacteroidota</taxon>
        <taxon>Bacteroidia</taxon>
        <taxon>Bacteroidales</taxon>
        <taxon>Bacteroidaceae</taxon>
        <taxon>Bacteroides</taxon>
    </lineage>
</organism>
<dbReference type="InterPro" id="IPR052159">
    <property type="entry name" value="Competence_DNA_uptake"/>
</dbReference>
<protein>
    <submittedName>
        <fullName evidence="2">MBL fold metallo-hydrolase</fullName>
    </submittedName>
</protein>
<dbReference type="InterPro" id="IPR036866">
    <property type="entry name" value="RibonucZ/Hydroxyglut_hydro"/>
</dbReference>
<comment type="caution">
    <text evidence="2">The sequence shown here is derived from an EMBL/GenBank/DDBJ whole genome shotgun (WGS) entry which is preliminary data.</text>
</comment>
<dbReference type="Proteomes" id="UP000283538">
    <property type="component" value="Unassembled WGS sequence"/>
</dbReference>
<dbReference type="SUPFAM" id="SSF56281">
    <property type="entry name" value="Metallo-hydrolase/oxidoreductase"/>
    <property type="match status" value="1"/>
</dbReference>
<dbReference type="RefSeq" id="WP_017140801.1">
    <property type="nucleotide sequence ID" value="NZ_JAQECU010000004.1"/>
</dbReference>
<gene>
    <name evidence="2" type="ORF">DW701_06645</name>
</gene>
<keyword evidence="2" id="KW-0378">Hydrolase</keyword>
<dbReference type="PANTHER" id="PTHR30619">
    <property type="entry name" value="DNA INTERNALIZATION/COMPETENCE PROTEIN COMEC/REC2"/>
    <property type="match status" value="1"/>
</dbReference>
<proteinExistence type="predicted"/>
<name>A0A414MFK0_9BACE</name>
<evidence type="ECO:0000313" key="2">
    <source>
        <dbReference type="EMBL" id="RHF10069.1"/>
    </source>
</evidence>
<evidence type="ECO:0000259" key="1">
    <source>
        <dbReference type="Pfam" id="PF00753"/>
    </source>
</evidence>
<evidence type="ECO:0000313" key="3">
    <source>
        <dbReference type="Proteomes" id="UP000283538"/>
    </source>
</evidence>
<dbReference type="PANTHER" id="PTHR30619:SF1">
    <property type="entry name" value="RECOMBINATION PROTEIN 2"/>
    <property type="match status" value="1"/>
</dbReference>
<accession>A0A414MFK0</accession>